<dbReference type="PANTHER" id="PTHR33121">
    <property type="entry name" value="CYCLIC DI-GMP PHOSPHODIESTERASE PDEF"/>
    <property type="match status" value="1"/>
</dbReference>
<dbReference type="InterPro" id="IPR035919">
    <property type="entry name" value="EAL_sf"/>
</dbReference>
<dbReference type="Pfam" id="PF00563">
    <property type="entry name" value="EAL"/>
    <property type="match status" value="1"/>
</dbReference>
<dbReference type="InterPro" id="IPR001633">
    <property type="entry name" value="EAL_dom"/>
</dbReference>
<dbReference type="SMART" id="SM00052">
    <property type="entry name" value="EAL"/>
    <property type="match status" value="1"/>
</dbReference>
<dbReference type="PROSITE" id="PS50883">
    <property type="entry name" value="EAL"/>
    <property type="match status" value="1"/>
</dbReference>
<dbReference type="Proteomes" id="UP001060336">
    <property type="component" value="Chromosome"/>
</dbReference>
<dbReference type="GO" id="GO:0071111">
    <property type="term" value="F:cyclic-guanylate-specific phosphodiesterase activity"/>
    <property type="evidence" value="ECO:0007669"/>
    <property type="project" value="InterPro"/>
</dbReference>
<dbReference type="PANTHER" id="PTHR33121:SF15">
    <property type="entry name" value="BLUE LIGHT- AND TEMPERATURE-REGULATED ANTIREPRESSOR BLUF"/>
    <property type="match status" value="1"/>
</dbReference>
<dbReference type="SUPFAM" id="SSF141868">
    <property type="entry name" value="EAL domain-like"/>
    <property type="match status" value="1"/>
</dbReference>
<reference evidence="2" key="1">
    <citation type="submission" date="2022-08" db="EMBL/GenBank/DDBJ databases">
        <title>Nisaea acidiphila sp. nov., isolated from a marine algal debris and emended description of the genus Nisaea Urios et al. 2008.</title>
        <authorList>
            <person name="Kwon K."/>
        </authorList>
    </citation>
    <scope>NUCLEOTIDE SEQUENCE</scope>
    <source>
        <strain evidence="2">MEBiC11861</strain>
    </source>
</reference>
<dbReference type="EMBL" id="CP102480">
    <property type="protein sequence ID" value="UUX51647.1"/>
    <property type="molecule type" value="Genomic_DNA"/>
</dbReference>
<evidence type="ECO:0000313" key="3">
    <source>
        <dbReference type="Proteomes" id="UP001060336"/>
    </source>
</evidence>
<gene>
    <name evidence="2" type="ORF">NUH88_08085</name>
</gene>
<dbReference type="CDD" id="cd01948">
    <property type="entry name" value="EAL"/>
    <property type="match status" value="1"/>
</dbReference>
<dbReference type="KEGG" id="naci:NUH88_08085"/>
<dbReference type="RefSeq" id="WP_257771268.1">
    <property type="nucleotide sequence ID" value="NZ_CP102480.1"/>
</dbReference>
<accession>A0A9J7AWB3</accession>
<evidence type="ECO:0000313" key="2">
    <source>
        <dbReference type="EMBL" id="UUX51647.1"/>
    </source>
</evidence>
<organism evidence="2 3">
    <name type="scientific">Nisaea acidiphila</name>
    <dbReference type="NCBI Taxonomy" id="1862145"/>
    <lineage>
        <taxon>Bacteria</taxon>
        <taxon>Pseudomonadati</taxon>
        <taxon>Pseudomonadota</taxon>
        <taxon>Alphaproteobacteria</taxon>
        <taxon>Rhodospirillales</taxon>
        <taxon>Thalassobaculaceae</taxon>
        <taxon>Nisaea</taxon>
    </lineage>
</organism>
<dbReference type="InterPro" id="IPR050706">
    <property type="entry name" value="Cyclic-di-GMP_PDE-like"/>
</dbReference>
<feature type="domain" description="EAL" evidence="1">
    <location>
        <begin position="105"/>
        <end position="358"/>
    </location>
</feature>
<proteinExistence type="predicted"/>
<dbReference type="Gene3D" id="3.20.20.450">
    <property type="entry name" value="EAL domain"/>
    <property type="match status" value="1"/>
</dbReference>
<name>A0A9J7AWB3_9PROT</name>
<dbReference type="AlphaFoldDB" id="A0A9J7AWB3"/>
<evidence type="ECO:0000259" key="1">
    <source>
        <dbReference type="PROSITE" id="PS50883"/>
    </source>
</evidence>
<protein>
    <submittedName>
        <fullName evidence="2">EAL domain-containing protein</fullName>
    </submittedName>
</protein>
<keyword evidence="3" id="KW-1185">Reference proteome</keyword>
<sequence>MRCQECEHVDEIIFGRTRFWFYMPTSESHARVASVFGRREIGSSDLGGNCIEATVERDDVDGVLTALFGELNKKELKETRVLSTAGADPTPLDMMRVMSADVFVNRVKGQWLVEAIEEELYDTWYQPIVDARSPSSENPFALEGLFRMRDKDGNSISPGYVFSLAEHAGLLFSLDIVARACAVRRAAESGYRGRIFVNFNPSSIYDPAYCLRTTASAVAELGLKPADITFELTETHRIQDKDHLKGILAFYRQAGFKVALDDIGSGWSGLNLLHEMRPDFVKIDMDLVRNIDRDPLKQSIVGHLISIAKEHSIEVIAEGVETEAEAGLLRDAGADYLQGYLFAKPAPIDTFLGSPAAA</sequence>